<accession>A0A2G8S306</accession>
<dbReference type="SUPFAM" id="SSF144232">
    <property type="entry name" value="HIT/MYND zinc finger-like"/>
    <property type="match status" value="1"/>
</dbReference>
<protein>
    <recommendedName>
        <fullName evidence="5">MYND-type domain-containing protein</fullName>
    </recommendedName>
</protein>
<evidence type="ECO:0000259" key="5">
    <source>
        <dbReference type="PROSITE" id="PS50865"/>
    </source>
</evidence>
<keyword evidence="3" id="KW-0862">Zinc</keyword>
<keyword evidence="2 4" id="KW-0863">Zinc-finger</keyword>
<dbReference type="PROSITE" id="PS50865">
    <property type="entry name" value="ZF_MYND_2"/>
    <property type="match status" value="1"/>
</dbReference>
<dbReference type="SUPFAM" id="SSF48403">
    <property type="entry name" value="Ankyrin repeat"/>
    <property type="match status" value="1"/>
</dbReference>
<dbReference type="Proteomes" id="UP000230002">
    <property type="component" value="Unassembled WGS sequence"/>
</dbReference>
<gene>
    <name evidence="6" type="ORF">GSI_09768</name>
</gene>
<evidence type="ECO:0000313" key="6">
    <source>
        <dbReference type="EMBL" id="PIL28117.1"/>
    </source>
</evidence>
<evidence type="ECO:0000256" key="3">
    <source>
        <dbReference type="ARBA" id="ARBA00022833"/>
    </source>
</evidence>
<evidence type="ECO:0000313" key="7">
    <source>
        <dbReference type="Proteomes" id="UP000230002"/>
    </source>
</evidence>
<dbReference type="Gene3D" id="6.10.140.2220">
    <property type="match status" value="1"/>
</dbReference>
<comment type="caution">
    <text evidence="6">The sequence shown here is derived from an EMBL/GenBank/DDBJ whole genome shotgun (WGS) entry which is preliminary data.</text>
</comment>
<sequence length="289" mass="31572">MLSGTESQRLRTFFSSNGMEPSRDLDMYGRYVMMGDLDALQLLYADSIAAHQRMGASDAAARSAATQEIYAKRWGPTRAPIYNLILLSSLIVPSTRPLHLALARWLIADARVPVDGTDLSGSTALHHAISTKPAFDAEYAQMLYDAGGSVTQKNRYGGVPAHEICSTWDPTNKALVLRAANALQWYLDHGGNLDIKDSDGVPPRQSVSTTKKLATAGIQMETWRVVDADDRRRKQLAGKVCTFCGREPRGDVKLLLCSKCKVACYCSGGAPCQKADWPHHKTICKKSAA</sequence>
<dbReference type="STRING" id="1077348.A0A2G8S306"/>
<dbReference type="AlphaFoldDB" id="A0A2G8S306"/>
<dbReference type="Gene3D" id="1.25.40.20">
    <property type="entry name" value="Ankyrin repeat-containing domain"/>
    <property type="match status" value="1"/>
</dbReference>
<reference evidence="6 7" key="1">
    <citation type="journal article" date="2015" name="Sci. Rep.">
        <title>Chromosome-level genome map provides insights into diverse defense mechanisms in the medicinal fungus Ganoderma sinense.</title>
        <authorList>
            <person name="Zhu Y."/>
            <person name="Xu J."/>
            <person name="Sun C."/>
            <person name="Zhou S."/>
            <person name="Xu H."/>
            <person name="Nelson D.R."/>
            <person name="Qian J."/>
            <person name="Song J."/>
            <person name="Luo H."/>
            <person name="Xiang L."/>
            <person name="Li Y."/>
            <person name="Xu Z."/>
            <person name="Ji A."/>
            <person name="Wang L."/>
            <person name="Lu S."/>
            <person name="Hayward A."/>
            <person name="Sun W."/>
            <person name="Li X."/>
            <person name="Schwartz D.C."/>
            <person name="Wang Y."/>
            <person name="Chen S."/>
        </authorList>
    </citation>
    <scope>NUCLEOTIDE SEQUENCE [LARGE SCALE GENOMIC DNA]</scope>
    <source>
        <strain evidence="6 7">ZZ0214-1</strain>
    </source>
</reference>
<dbReference type="InterPro" id="IPR002893">
    <property type="entry name" value="Znf_MYND"/>
</dbReference>
<organism evidence="6 7">
    <name type="scientific">Ganoderma sinense ZZ0214-1</name>
    <dbReference type="NCBI Taxonomy" id="1077348"/>
    <lineage>
        <taxon>Eukaryota</taxon>
        <taxon>Fungi</taxon>
        <taxon>Dikarya</taxon>
        <taxon>Basidiomycota</taxon>
        <taxon>Agaricomycotina</taxon>
        <taxon>Agaricomycetes</taxon>
        <taxon>Polyporales</taxon>
        <taxon>Polyporaceae</taxon>
        <taxon>Ganoderma</taxon>
    </lineage>
</organism>
<dbReference type="EMBL" id="AYKW01000028">
    <property type="protein sequence ID" value="PIL28117.1"/>
    <property type="molecule type" value="Genomic_DNA"/>
</dbReference>
<dbReference type="GO" id="GO:0008270">
    <property type="term" value="F:zinc ion binding"/>
    <property type="evidence" value="ECO:0007669"/>
    <property type="project" value="UniProtKB-KW"/>
</dbReference>
<evidence type="ECO:0000256" key="2">
    <source>
        <dbReference type="ARBA" id="ARBA00022771"/>
    </source>
</evidence>
<keyword evidence="1" id="KW-0479">Metal-binding</keyword>
<dbReference type="InterPro" id="IPR036770">
    <property type="entry name" value="Ankyrin_rpt-contain_sf"/>
</dbReference>
<name>A0A2G8S306_9APHY</name>
<dbReference type="Pfam" id="PF01753">
    <property type="entry name" value="zf-MYND"/>
    <property type="match status" value="1"/>
</dbReference>
<evidence type="ECO:0000256" key="1">
    <source>
        <dbReference type="ARBA" id="ARBA00022723"/>
    </source>
</evidence>
<dbReference type="OrthoDB" id="432970at2759"/>
<keyword evidence="7" id="KW-1185">Reference proteome</keyword>
<proteinExistence type="predicted"/>
<evidence type="ECO:0000256" key="4">
    <source>
        <dbReference type="PROSITE-ProRule" id="PRU00134"/>
    </source>
</evidence>
<feature type="domain" description="MYND-type" evidence="5">
    <location>
        <begin position="241"/>
        <end position="284"/>
    </location>
</feature>